<keyword evidence="6 10" id="KW-0479">Metal-binding</keyword>
<dbReference type="InterPro" id="IPR029063">
    <property type="entry name" value="SAM-dependent_MTases_sf"/>
</dbReference>
<dbReference type="Pfam" id="PF02005">
    <property type="entry name" value="TRM"/>
    <property type="match status" value="1"/>
</dbReference>
<dbReference type="NCBIfam" id="NF003331">
    <property type="entry name" value="PRK04338.1-7"/>
    <property type="match status" value="1"/>
</dbReference>
<evidence type="ECO:0000256" key="7">
    <source>
        <dbReference type="ARBA" id="ARBA00022833"/>
    </source>
</evidence>
<dbReference type="PROSITE" id="PS51626">
    <property type="entry name" value="SAM_MT_TRM1"/>
    <property type="match status" value="1"/>
</dbReference>
<evidence type="ECO:0000256" key="1">
    <source>
        <dbReference type="ARBA" id="ARBA00022555"/>
    </source>
</evidence>
<reference evidence="12 13" key="1">
    <citation type="submission" date="2024-02" db="EMBL/GenBank/DDBJ databases">
        <title>STSV induces naive adaptation in Sulfolobus.</title>
        <authorList>
            <person name="Xiang X."/>
            <person name="Song M."/>
        </authorList>
    </citation>
    <scope>NUCLEOTIDE SEQUENCE [LARGE SCALE GENOMIC DNA]</scope>
    <source>
        <strain evidence="12 13">RT2</strain>
    </source>
</reference>
<sequence length="376" mass="42626">MRLKEVIEGKIRIFIPDPSEYMREGNFDPAWAPVFYNPKMVFNRDLSVIVVSILKPKIIVDALSATGVRGIRYYIEGWRSEQLILNDKNPKAITLIETNVKNNGIDNAKIYNRDANSLLYEIKSDYVDIDPFGSPSPFILSSISATIRNGVVAFTATDLSPLEGSSVTSCRRKYDAINQKLSSSKEIGLRILIGKIIKESAILEKTVYPLFSFYADYYYRLFLKVESGARKADQNININIKYFGECPRCGFHSFLEDKCDAKCPRCGSNLVIVGPLYSGPLYDTDFVESILQTYTRFNYISSFSRVQKLINLIVGEMRYRNVYYNLSKLASKLKISAIPPIQAVLECLGDASRTHFASNGIKTDKEYEEIVECMRV</sequence>
<evidence type="ECO:0000256" key="6">
    <source>
        <dbReference type="ARBA" id="ARBA00022723"/>
    </source>
</evidence>
<dbReference type="SUPFAM" id="SSF53335">
    <property type="entry name" value="S-adenosyl-L-methionine-dependent methyltransferases"/>
    <property type="match status" value="1"/>
</dbReference>
<evidence type="ECO:0000256" key="9">
    <source>
        <dbReference type="ARBA" id="ARBA00039099"/>
    </source>
</evidence>
<feature type="binding site" evidence="10">
    <location>
        <position position="69"/>
    </location>
    <ligand>
        <name>S-adenosyl-L-methionine</name>
        <dbReference type="ChEBI" id="CHEBI:59789"/>
    </ligand>
</feature>
<dbReference type="HAMAP" id="MF_00290">
    <property type="entry name" value="tRNA_dimethyltr_TRM1"/>
    <property type="match status" value="1"/>
</dbReference>
<dbReference type="PANTHER" id="PTHR10631">
    <property type="entry name" value="N 2 ,N 2 -DIMETHYLGUANOSINE TRNA METHYLTRANSFERASE"/>
    <property type="match status" value="1"/>
</dbReference>
<dbReference type="InterPro" id="IPR002905">
    <property type="entry name" value="Trm1"/>
</dbReference>
<feature type="binding site" evidence="10">
    <location>
        <position position="87"/>
    </location>
    <ligand>
        <name>S-adenosyl-L-methionine</name>
        <dbReference type="ChEBI" id="CHEBI:59789"/>
    </ligand>
</feature>
<dbReference type="RefSeq" id="WP_338601692.1">
    <property type="nucleotide sequence ID" value="NZ_CP146016.1"/>
</dbReference>
<name>A0AAX4L0H6_9CREN</name>
<keyword evidence="4 10" id="KW-0949">S-adenosyl-L-methionine</keyword>
<feature type="binding site" evidence="10">
    <location>
        <position position="114"/>
    </location>
    <ligand>
        <name>S-adenosyl-L-methionine</name>
        <dbReference type="ChEBI" id="CHEBI:59789"/>
    </ligand>
</feature>
<dbReference type="FunFam" id="3.40.50.150:FF:000272">
    <property type="entry name" value="tRNA (guanine(26)-N(2))-dimethyltransferase"/>
    <property type="match status" value="1"/>
</dbReference>
<gene>
    <name evidence="10" type="primary">trm1</name>
    <name evidence="12" type="ORF">V6M85_00575</name>
</gene>
<accession>A0AAX4L0H6</accession>
<feature type="binding site" evidence="10">
    <location>
        <position position="44"/>
    </location>
    <ligand>
        <name>S-adenosyl-L-methionine</name>
        <dbReference type="ChEBI" id="CHEBI:59789"/>
    </ligand>
</feature>
<evidence type="ECO:0000313" key="12">
    <source>
        <dbReference type="EMBL" id="WWQ60614.1"/>
    </source>
</evidence>
<dbReference type="Gene3D" id="3.30.56.70">
    <property type="entry name" value="N2,N2-dimethylguanosine tRNA methyltransferase, C-terminal domain"/>
    <property type="match status" value="1"/>
</dbReference>
<evidence type="ECO:0000256" key="5">
    <source>
        <dbReference type="ARBA" id="ARBA00022694"/>
    </source>
</evidence>
<dbReference type="GeneID" id="89335218"/>
<dbReference type="GO" id="GO:0000049">
    <property type="term" value="F:tRNA binding"/>
    <property type="evidence" value="ECO:0007669"/>
    <property type="project" value="UniProtKB-UniRule"/>
</dbReference>
<keyword evidence="7 10" id="KW-0862">Zinc</keyword>
<keyword evidence="5 10" id="KW-0819">tRNA processing</keyword>
<evidence type="ECO:0000256" key="10">
    <source>
        <dbReference type="HAMAP-Rule" id="MF_00290"/>
    </source>
</evidence>
<dbReference type="GO" id="GO:0160104">
    <property type="term" value="F:tRNA (guanine(26)-N2)-dimethyltransferase activity"/>
    <property type="evidence" value="ECO:0007669"/>
    <property type="project" value="UniProtKB-UniRule"/>
</dbReference>
<feature type="binding site" evidence="10">
    <location>
        <position position="246"/>
    </location>
    <ligand>
        <name>Zn(2+)</name>
        <dbReference type="ChEBI" id="CHEBI:29105"/>
    </ligand>
</feature>
<dbReference type="EC" id="2.1.1.216" evidence="9 10"/>
<feature type="binding site" evidence="10">
    <location>
        <position position="115"/>
    </location>
    <ligand>
        <name>S-adenosyl-L-methionine</name>
        <dbReference type="ChEBI" id="CHEBI:59789"/>
    </ligand>
</feature>
<keyword evidence="13" id="KW-1185">Reference proteome</keyword>
<evidence type="ECO:0000256" key="3">
    <source>
        <dbReference type="ARBA" id="ARBA00022679"/>
    </source>
</evidence>
<keyword evidence="3 10" id="KW-0808">Transferase</keyword>
<dbReference type="AlphaFoldDB" id="A0AAX4L0H6"/>
<keyword evidence="1 10" id="KW-0820">tRNA-binding</keyword>
<dbReference type="NCBIfam" id="TIGR00308">
    <property type="entry name" value="TRM1"/>
    <property type="match status" value="1"/>
</dbReference>
<organism evidence="12 13">
    <name type="scientific">Sulfolobus tengchongensis</name>
    <dbReference type="NCBI Taxonomy" id="207809"/>
    <lineage>
        <taxon>Archaea</taxon>
        <taxon>Thermoproteota</taxon>
        <taxon>Thermoprotei</taxon>
        <taxon>Sulfolobales</taxon>
        <taxon>Sulfolobaceae</taxon>
        <taxon>Sulfolobus</taxon>
    </lineage>
</organism>
<dbReference type="Proteomes" id="UP001432202">
    <property type="component" value="Chromosome"/>
</dbReference>
<evidence type="ECO:0000256" key="8">
    <source>
        <dbReference type="ARBA" id="ARBA00022884"/>
    </source>
</evidence>
<keyword evidence="8 10" id="KW-0694">RNA-binding</keyword>
<feature type="binding site" evidence="10">
    <location>
        <position position="266"/>
    </location>
    <ligand>
        <name>Zn(2+)</name>
        <dbReference type="ChEBI" id="CHEBI:29105"/>
    </ligand>
</feature>
<dbReference type="Gene3D" id="3.40.50.150">
    <property type="entry name" value="Vaccinia Virus protein VP39"/>
    <property type="match status" value="1"/>
</dbReference>
<proteinExistence type="inferred from homology"/>
<feature type="binding site" evidence="10">
    <location>
        <position position="263"/>
    </location>
    <ligand>
        <name>Zn(2+)</name>
        <dbReference type="ChEBI" id="CHEBI:29105"/>
    </ligand>
</feature>
<evidence type="ECO:0000256" key="2">
    <source>
        <dbReference type="ARBA" id="ARBA00022603"/>
    </source>
</evidence>
<evidence type="ECO:0000256" key="4">
    <source>
        <dbReference type="ARBA" id="ARBA00022691"/>
    </source>
</evidence>
<evidence type="ECO:0000313" key="13">
    <source>
        <dbReference type="Proteomes" id="UP001432202"/>
    </source>
</evidence>
<dbReference type="PANTHER" id="PTHR10631:SF3">
    <property type="entry name" value="TRNA (GUANINE(26)-N(2))-DIMETHYLTRANSFERASE"/>
    <property type="match status" value="1"/>
</dbReference>
<protein>
    <recommendedName>
        <fullName evidence="9 10">tRNA (guanine(26)-N(2))-dimethyltransferase</fullName>
        <ecNumber evidence="9 10">2.1.1.216</ecNumber>
    </recommendedName>
    <alternativeName>
        <fullName evidence="10">tRNA 2,2-dimethylguanosine-26 methyltransferase</fullName>
    </alternativeName>
    <alternativeName>
        <fullName evidence="10">tRNA(guanine-26,N(2)-N(2)) methyltransferase</fullName>
    </alternativeName>
    <alternativeName>
        <fullName evidence="10">tRNA(m(2,2)G26)dimethyltransferase</fullName>
    </alternativeName>
</protein>
<dbReference type="InterPro" id="IPR042296">
    <property type="entry name" value="tRNA_met_Trm1_C"/>
</dbReference>
<comment type="similarity">
    <text evidence="10 11">Belongs to the class I-like SAM-binding methyltransferase superfamily. Trm1 family.</text>
</comment>
<dbReference type="GO" id="GO:0046872">
    <property type="term" value="F:metal ion binding"/>
    <property type="evidence" value="ECO:0007669"/>
    <property type="project" value="UniProtKB-KW"/>
</dbReference>
<comment type="function">
    <text evidence="10">Dimethylates a single guanine residue at position 26 of a number of tRNAs using S-adenosyl-L-methionine as donor of the methyl groups.</text>
</comment>
<feature type="binding site" evidence="10">
    <location>
        <position position="249"/>
    </location>
    <ligand>
        <name>Zn(2+)</name>
        <dbReference type="ChEBI" id="CHEBI:29105"/>
    </ligand>
</feature>
<evidence type="ECO:0000256" key="11">
    <source>
        <dbReference type="PROSITE-ProRule" id="PRU00958"/>
    </source>
</evidence>
<comment type="catalytic activity">
    <reaction evidence="10">
        <text>guanosine(26) in tRNA + 2 S-adenosyl-L-methionine = N(2)-dimethylguanosine(26) in tRNA + 2 S-adenosyl-L-homocysteine + 2 H(+)</text>
        <dbReference type="Rhea" id="RHEA:43140"/>
        <dbReference type="Rhea" id="RHEA-COMP:10359"/>
        <dbReference type="Rhea" id="RHEA-COMP:10360"/>
        <dbReference type="ChEBI" id="CHEBI:15378"/>
        <dbReference type="ChEBI" id="CHEBI:57856"/>
        <dbReference type="ChEBI" id="CHEBI:59789"/>
        <dbReference type="ChEBI" id="CHEBI:74269"/>
        <dbReference type="ChEBI" id="CHEBI:74513"/>
        <dbReference type="EC" id="2.1.1.216"/>
    </reaction>
</comment>
<dbReference type="InterPro" id="IPR022923">
    <property type="entry name" value="TRM1_arc_bac"/>
</dbReference>
<keyword evidence="2 10" id="KW-0489">Methyltransferase</keyword>
<dbReference type="GO" id="GO:0002940">
    <property type="term" value="P:tRNA N2-guanine methylation"/>
    <property type="evidence" value="ECO:0007669"/>
    <property type="project" value="TreeGrafter"/>
</dbReference>
<dbReference type="EMBL" id="CP146016">
    <property type="protein sequence ID" value="WWQ60614.1"/>
    <property type="molecule type" value="Genomic_DNA"/>
</dbReference>